<dbReference type="KEGG" id="bbev:BBEV_1416"/>
<dbReference type="PANTHER" id="PTHR42730">
    <property type="entry name" value="2-OXOGLUTARATE SYNTHASE SUBUNIT KORC"/>
    <property type="match status" value="1"/>
</dbReference>
<evidence type="ECO:0000259" key="2">
    <source>
        <dbReference type="Pfam" id="PF01558"/>
    </source>
</evidence>
<dbReference type="PATRIC" id="fig|632773.3.peg.1492"/>
<dbReference type="AlphaFoldDB" id="A0A1D7QUV9"/>
<dbReference type="Proteomes" id="UP000094463">
    <property type="component" value="Chromosome"/>
</dbReference>
<evidence type="ECO:0000256" key="1">
    <source>
        <dbReference type="ARBA" id="ARBA00023002"/>
    </source>
</evidence>
<dbReference type="InterPro" id="IPR002869">
    <property type="entry name" value="Pyrv_flavodox_OxRed_cen"/>
</dbReference>
<dbReference type="Pfam" id="PF01558">
    <property type="entry name" value="POR"/>
    <property type="match status" value="1"/>
</dbReference>
<protein>
    <submittedName>
        <fullName evidence="3">2-oxoacid:ferredoxin oxidoreductase subunit gamma</fullName>
        <ecNumber evidence="3">1.2.7.3</ecNumber>
    </submittedName>
</protein>
<dbReference type="PANTHER" id="PTHR42730:SF1">
    <property type="entry name" value="2-OXOGLUTARATE SYNTHASE SUBUNIT KORC"/>
    <property type="match status" value="1"/>
</dbReference>
<gene>
    <name evidence="3" type="ORF">BBEV_1416</name>
</gene>
<reference evidence="3 4" key="1">
    <citation type="submission" date="2015-08" db="EMBL/GenBank/DDBJ databases">
        <title>The complete genome sequence of Bacillus beveridgei MLTeJB.</title>
        <authorList>
            <person name="Hanson T.E."/>
            <person name="Mesa C."/>
            <person name="Basesman S.M."/>
            <person name="Oremland R.S."/>
        </authorList>
    </citation>
    <scope>NUCLEOTIDE SEQUENCE [LARGE SCALE GENOMIC DNA]</scope>
    <source>
        <strain evidence="3 4">MLTeJB</strain>
    </source>
</reference>
<dbReference type="SUPFAM" id="SSF53323">
    <property type="entry name" value="Pyruvate-ferredoxin oxidoreductase, PFOR, domain III"/>
    <property type="match status" value="1"/>
</dbReference>
<evidence type="ECO:0000313" key="3">
    <source>
        <dbReference type="EMBL" id="AOM82779.1"/>
    </source>
</evidence>
<dbReference type="Gene3D" id="3.40.920.10">
    <property type="entry name" value="Pyruvate-ferredoxin oxidoreductase, PFOR, domain III"/>
    <property type="match status" value="1"/>
</dbReference>
<accession>A0A1D7QUV9</accession>
<evidence type="ECO:0000313" key="4">
    <source>
        <dbReference type="Proteomes" id="UP000094463"/>
    </source>
</evidence>
<dbReference type="EC" id="1.2.7.3" evidence="3"/>
<dbReference type="InterPro" id="IPR052554">
    <property type="entry name" value="2-oxoglutarate_synth_KorC"/>
</dbReference>
<dbReference type="InterPro" id="IPR019752">
    <property type="entry name" value="Pyrv/ketoisovalerate_OxRed_cat"/>
</dbReference>
<keyword evidence="1 3" id="KW-0560">Oxidoreductase</keyword>
<dbReference type="EMBL" id="CP012502">
    <property type="protein sequence ID" value="AOM82779.1"/>
    <property type="molecule type" value="Genomic_DNA"/>
</dbReference>
<keyword evidence="4" id="KW-1185">Reference proteome</keyword>
<feature type="domain" description="Pyruvate/ketoisovalerate oxidoreductase catalytic" evidence="2">
    <location>
        <begin position="14"/>
        <end position="176"/>
    </location>
</feature>
<dbReference type="STRING" id="632773.BBEV_1416"/>
<organism evidence="3 4">
    <name type="scientific">Salisediminibacterium beveridgei</name>
    <dbReference type="NCBI Taxonomy" id="632773"/>
    <lineage>
        <taxon>Bacteria</taxon>
        <taxon>Bacillati</taxon>
        <taxon>Bacillota</taxon>
        <taxon>Bacilli</taxon>
        <taxon>Bacillales</taxon>
        <taxon>Bacillaceae</taxon>
        <taxon>Salisediminibacterium</taxon>
    </lineage>
</organism>
<name>A0A1D7QUV9_9BACI</name>
<proteinExistence type="predicted"/>
<dbReference type="GO" id="GO:0047553">
    <property type="term" value="F:2-oxoglutarate synthase activity"/>
    <property type="evidence" value="ECO:0007669"/>
    <property type="project" value="UniProtKB-EC"/>
</dbReference>
<sequence>MIQMKEEIIIAGFGGQGVMSMGQLLTFAGMKEGKEVSWLPSYGPEQRGGTANVQVVISDGPFGSPVIDEPSVVIVLNDPSFEKFEPRVCPGGVLITNSDLVNQTSNRNDIKIIEVPATTVAITLSEERSAGMVILGALIGTTGILSRPSLLEALEDVLGKRKTHLIPVNEKAIRAGEDYAGQGKGILV</sequence>